<evidence type="ECO:0000259" key="1">
    <source>
        <dbReference type="Pfam" id="PF14082"/>
    </source>
</evidence>
<accession>A0ABY5LSV3</accession>
<feature type="domain" description="Shedu protein SduA C-terminal" evidence="1">
    <location>
        <begin position="22"/>
        <end position="106"/>
    </location>
</feature>
<evidence type="ECO:0000313" key="3">
    <source>
        <dbReference type="Proteomes" id="UP001057561"/>
    </source>
</evidence>
<protein>
    <submittedName>
        <fullName evidence="2">DUF4263 domain-containing protein</fullName>
    </submittedName>
</protein>
<dbReference type="Proteomes" id="UP001057561">
    <property type="component" value="Chromosome"/>
</dbReference>
<dbReference type="InterPro" id="IPR025359">
    <property type="entry name" value="SduA_C"/>
</dbReference>
<organism evidence="2 3">
    <name type="scientific">Dolichospermum heterosporum TAC447</name>
    <dbReference type="NCBI Taxonomy" id="747523"/>
    <lineage>
        <taxon>Bacteria</taxon>
        <taxon>Bacillati</taxon>
        <taxon>Cyanobacteriota</taxon>
        <taxon>Cyanophyceae</taxon>
        <taxon>Nostocales</taxon>
        <taxon>Aphanizomenonaceae</taxon>
        <taxon>Dolichospermum</taxon>
        <taxon>Dolichospermum heterosporum</taxon>
    </lineage>
</organism>
<dbReference type="Pfam" id="PF14082">
    <property type="entry name" value="SduA_C"/>
    <property type="match status" value="1"/>
</dbReference>
<dbReference type="EMBL" id="CP099464">
    <property type="protein sequence ID" value="UUO13899.1"/>
    <property type="molecule type" value="Genomic_DNA"/>
</dbReference>
<reference evidence="2" key="1">
    <citation type="submission" date="2022-06" db="EMBL/GenBank/DDBJ databases">
        <title>Nostosin G and Spiroidesin B from the Cyanobacterium Dolichospermum sp. NIES-1697.</title>
        <authorList>
            <person name="Phan C.-S."/>
            <person name="Mehjabin J.J."/>
            <person name="Anas A.R.J."/>
            <person name="Hayasaka M."/>
            <person name="Onoki R."/>
            <person name="Wang J."/>
            <person name="Umezawa T."/>
            <person name="Washio K."/>
            <person name="Morikawa M."/>
            <person name="Okino T."/>
        </authorList>
    </citation>
    <scope>NUCLEOTIDE SEQUENCE</scope>
    <source>
        <strain evidence="2">NIES-1697</strain>
    </source>
</reference>
<name>A0ABY5LSV3_9CYAN</name>
<gene>
    <name evidence="2" type="ORF">NG743_17805</name>
</gene>
<sequence>MKNLDSFHIDIKQCWVELEEFENLLRSHRFEHGFSQIIDWFWKIDDVKNTSQFRSIFGSENIEYQGILVIGRDEFLSELEKARLKWYLNRVVVDSRKVICKTFDQLARDIRHRLSQYPKIL</sequence>
<keyword evidence="3" id="KW-1185">Reference proteome</keyword>
<evidence type="ECO:0000313" key="2">
    <source>
        <dbReference type="EMBL" id="UUO13899.1"/>
    </source>
</evidence>
<dbReference type="RefSeq" id="WP_193963554.1">
    <property type="nucleotide sequence ID" value="NZ_CP099464.1"/>
</dbReference>
<proteinExistence type="predicted"/>